<protein>
    <recommendedName>
        <fullName evidence="1">Glycosyltransferase subfamily 4-like N-terminal domain-containing protein</fullName>
    </recommendedName>
</protein>
<accession>A0A1V3FEZ2</accession>
<sequence length="424" mass="49450">MNLLIITNNFPPCNVSASIRSLNYANYLAKHGHHVTVIAADYPKDFINYDESLQERISEEVSLIYADMGMFYKKFYTKKINLVNESIDQSGQAKVSCITNFLKKYLKDYIVIPDSYVFWKWNATKKAIEIMKNNKIDIVLSMHESPSAHLVGYRLKKMFPNVKWVTYWSDPWTIDPLRKGQPLIRRKIEEYLEKKVVEKADKFLFTSRATEKLYIKKYGISENKTAIVYRGYDYVEKLGDIPEGIDLKKLNIVYTGEIFSKLRDLYPICSALDYLELKEKELYSSINFVFLGNIDSNSIKERLSKHKNVKLLPRVSFDRAQQYCAYADVLLLIGNKNSDQIPGKAYDYFGFNAPILTIYSSDDDPMVNLMKEVNKGPIIKNDSKYIVEILKRLAKRNYDKSWTKIVEKYSWELVVQDLSEKIKD</sequence>
<dbReference type="AlphaFoldDB" id="A0A1V3FEZ2"/>
<dbReference type="EMBL" id="MQAD01000033">
    <property type="protein sequence ID" value="OOE00228.1"/>
    <property type="molecule type" value="Genomic_DNA"/>
</dbReference>
<dbReference type="RefSeq" id="WP_077429915.1">
    <property type="nucleotide sequence ID" value="NZ_MQAD01000033.1"/>
</dbReference>
<reference evidence="3" key="1">
    <citation type="submission" date="2016-11" db="EMBL/GenBank/DDBJ databases">
        <title>Draft genome sequence of Anoxybacillus sp. strain 103 isolated from the Qarvajar hot spring in Nagorno-Karabach.</title>
        <authorList>
            <person name="Hovhannisyan P."/>
            <person name="Panosyan H."/>
            <person name="Birkeland N.-K."/>
        </authorList>
    </citation>
    <scope>NUCLEOTIDE SEQUENCE [LARGE SCALE GENOMIC DNA]</scope>
    <source>
        <strain evidence="3">103</strain>
    </source>
</reference>
<keyword evidence="3" id="KW-1185">Reference proteome</keyword>
<evidence type="ECO:0000313" key="2">
    <source>
        <dbReference type="EMBL" id="OOE00228.1"/>
    </source>
</evidence>
<dbReference type="InterPro" id="IPR028098">
    <property type="entry name" value="Glyco_trans_4-like_N"/>
</dbReference>
<evidence type="ECO:0000313" key="3">
    <source>
        <dbReference type="Proteomes" id="UP000188458"/>
    </source>
</evidence>
<feature type="domain" description="Glycosyltransferase subfamily 4-like N-terminal" evidence="1">
    <location>
        <begin position="119"/>
        <end position="233"/>
    </location>
</feature>
<dbReference type="SUPFAM" id="SSF53756">
    <property type="entry name" value="UDP-Glycosyltransferase/glycogen phosphorylase"/>
    <property type="match status" value="1"/>
</dbReference>
<dbReference type="Pfam" id="PF13439">
    <property type="entry name" value="Glyco_transf_4"/>
    <property type="match status" value="1"/>
</dbReference>
<name>A0A1V3FEZ2_9BACL</name>
<dbReference type="Proteomes" id="UP000188458">
    <property type="component" value="Unassembled WGS sequence"/>
</dbReference>
<evidence type="ECO:0000259" key="1">
    <source>
        <dbReference type="Pfam" id="PF13439"/>
    </source>
</evidence>
<gene>
    <name evidence="2" type="ORF">BO219_13530</name>
</gene>
<comment type="caution">
    <text evidence="2">The sequence shown here is derived from an EMBL/GenBank/DDBJ whole genome shotgun (WGS) entry which is preliminary data.</text>
</comment>
<proteinExistence type="predicted"/>
<organism evidence="2 3">
    <name type="scientific">Anoxybacillus kestanbolensis</name>
    <dbReference type="NCBI Taxonomy" id="227476"/>
    <lineage>
        <taxon>Bacteria</taxon>
        <taxon>Bacillati</taxon>
        <taxon>Bacillota</taxon>
        <taxon>Bacilli</taxon>
        <taxon>Bacillales</taxon>
        <taxon>Anoxybacillaceae</taxon>
        <taxon>Anoxybacillus</taxon>
    </lineage>
</organism>
<dbReference type="Gene3D" id="3.40.50.2000">
    <property type="entry name" value="Glycogen Phosphorylase B"/>
    <property type="match status" value="2"/>
</dbReference>